<dbReference type="InterPro" id="IPR051790">
    <property type="entry name" value="Cytochrome_c-biogenesis_DsbD"/>
</dbReference>
<dbReference type="InterPro" id="IPR039447">
    <property type="entry name" value="UreH-like_TM_dom"/>
</dbReference>
<keyword evidence="1" id="KW-1133">Transmembrane helix</keyword>
<feature type="transmembrane region" description="Helical" evidence="1">
    <location>
        <begin position="163"/>
        <end position="189"/>
    </location>
</feature>
<keyword evidence="4" id="KW-1185">Reference proteome</keyword>
<dbReference type="RefSeq" id="WP_307265153.1">
    <property type="nucleotide sequence ID" value="NZ_JAUSVL010000001.1"/>
</dbReference>
<evidence type="ECO:0000256" key="1">
    <source>
        <dbReference type="SAM" id="Phobius"/>
    </source>
</evidence>
<evidence type="ECO:0000313" key="3">
    <source>
        <dbReference type="EMBL" id="MDQ0291816.1"/>
    </source>
</evidence>
<keyword evidence="1" id="KW-0472">Membrane</keyword>
<keyword evidence="1" id="KW-0812">Transmembrane</keyword>
<comment type="caution">
    <text evidence="3">The sequence shown here is derived from an EMBL/GenBank/DDBJ whole genome shotgun (WGS) entry which is preliminary data.</text>
</comment>
<dbReference type="AlphaFoldDB" id="A0AAE3VK58"/>
<accession>A0AAE3VK58</accession>
<reference evidence="3" key="1">
    <citation type="submission" date="2023-07" db="EMBL/GenBank/DDBJ databases">
        <title>Genomic Encyclopedia of Type Strains, Phase IV (KMG-IV): sequencing the most valuable type-strain genomes for metagenomic binning, comparative biology and taxonomic classification.</title>
        <authorList>
            <person name="Goeker M."/>
        </authorList>
    </citation>
    <scope>NUCLEOTIDE SEQUENCE</scope>
    <source>
        <strain evidence="3">DSM 24202</strain>
    </source>
</reference>
<dbReference type="NCBIfam" id="NF040495">
    <property type="entry name" value="tranport_ArsG"/>
    <property type="match status" value="1"/>
</dbReference>
<feature type="transmembrane region" description="Helical" evidence="1">
    <location>
        <begin position="84"/>
        <end position="105"/>
    </location>
</feature>
<protein>
    <submittedName>
        <fullName evidence="3">Cytochrome c biogenesis protein CcdA</fullName>
    </submittedName>
</protein>
<feature type="transmembrane region" description="Helical" evidence="1">
    <location>
        <begin position="209"/>
        <end position="229"/>
    </location>
</feature>
<dbReference type="PANTHER" id="PTHR31272">
    <property type="entry name" value="CYTOCHROME C-TYPE BIOGENESIS PROTEIN HI_1454-RELATED"/>
    <property type="match status" value="1"/>
</dbReference>
<dbReference type="Proteomes" id="UP001238163">
    <property type="component" value="Unassembled WGS sequence"/>
</dbReference>
<proteinExistence type="predicted"/>
<name>A0AAE3VK58_9BACT</name>
<evidence type="ECO:0000259" key="2">
    <source>
        <dbReference type="Pfam" id="PF13386"/>
    </source>
</evidence>
<evidence type="ECO:0000313" key="4">
    <source>
        <dbReference type="Proteomes" id="UP001238163"/>
    </source>
</evidence>
<dbReference type="Pfam" id="PF13386">
    <property type="entry name" value="DsbD_2"/>
    <property type="match status" value="1"/>
</dbReference>
<feature type="transmembrane region" description="Helical" evidence="1">
    <location>
        <begin position="50"/>
        <end position="72"/>
    </location>
</feature>
<dbReference type="PANTHER" id="PTHR31272:SF4">
    <property type="entry name" value="CYTOCHROME C-TYPE BIOGENESIS PROTEIN HI_1454-RELATED"/>
    <property type="match status" value="1"/>
</dbReference>
<sequence length="232" mass="24366">MNDMLLALATAAWLGFLCAISPCPLAANIAAISFVSRKVGKVAVVLGAGLLYTLGRTLTYAVLGMLLVSGLTAAPELSHVLQKYMNLLMGPLLIVVAMILLNLLNLRLPSGSGLGDVMRKKAEQLGVLGAFGLGVIFALSFCPTSAALFFGSLLPLAIKMESGLVLPGVFGIATGLPVLVFAFLLAFSANHVAKAYNKIAQFEVWAQRLTGVIFLLVGMSMTLTITLGVKVW</sequence>
<feature type="transmembrane region" description="Helical" evidence="1">
    <location>
        <begin position="125"/>
        <end position="151"/>
    </location>
</feature>
<feature type="domain" description="Urease accessory protein UreH-like transmembrane" evidence="2">
    <location>
        <begin position="11"/>
        <end position="201"/>
    </location>
</feature>
<gene>
    <name evidence="3" type="ORF">J3R75_003923</name>
</gene>
<dbReference type="EMBL" id="JAUSVL010000001">
    <property type="protein sequence ID" value="MDQ0291816.1"/>
    <property type="molecule type" value="Genomic_DNA"/>
</dbReference>
<organism evidence="3 4">
    <name type="scientific">Oligosphaera ethanolica</name>
    <dbReference type="NCBI Taxonomy" id="760260"/>
    <lineage>
        <taxon>Bacteria</taxon>
        <taxon>Pseudomonadati</taxon>
        <taxon>Lentisphaerota</taxon>
        <taxon>Oligosphaeria</taxon>
        <taxon>Oligosphaerales</taxon>
        <taxon>Oligosphaeraceae</taxon>
        <taxon>Oligosphaera</taxon>
    </lineage>
</organism>